<comment type="caution">
    <text evidence="2">The sequence shown here is derived from an EMBL/GenBank/DDBJ whole genome shotgun (WGS) entry which is preliminary data.</text>
</comment>
<reference evidence="2" key="1">
    <citation type="journal article" date="2023" name="G3 (Bethesda)">
        <title>A reference genome for the long-term kleptoplast-retaining sea slug Elysia crispata morphotype clarki.</title>
        <authorList>
            <person name="Eastman K.E."/>
            <person name="Pendleton A.L."/>
            <person name="Shaikh M.A."/>
            <person name="Suttiyut T."/>
            <person name="Ogas R."/>
            <person name="Tomko P."/>
            <person name="Gavelis G."/>
            <person name="Widhalm J.R."/>
            <person name="Wisecaver J.H."/>
        </authorList>
    </citation>
    <scope>NUCLEOTIDE SEQUENCE</scope>
    <source>
        <strain evidence="2">ECLA1</strain>
    </source>
</reference>
<proteinExistence type="predicted"/>
<name>A0AAE1E6C8_9GAST</name>
<feature type="compositionally biased region" description="Basic and acidic residues" evidence="1">
    <location>
        <begin position="1"/>
        <end position="19"/>
    </location>
</feature>
<organism evidence="2 3">
    <name type="scientific">Elysia crispata</name>
    <name type="common">lettuce slug</name>
    <dbReference type="NCBI Taxonomy" id="231223"/>
    <lineage>
        <taxon>Eukaryota</taxon>
        <taxon>Metazoa</taxon>
        <taxon>Spiralia</taxon>
        <taxon>Lophotrochozoa</taxon>
        <taxon>Mollusca</taxon>
        <taxon>Gastropoda</taxon>
        <taxon>Heterobranchia</taxon>
        <taxon>Euthyneura</taxon>
        <taxon>Panpulmonata</taxon>
        <taxon>Sacoglossa</taxon>
        <taxon>Placobranchoidea</taxon>
        <taxon>Plakobranchidae</taxon>
        <taxon>Elysia</taxon>
    </lineage>
</organism>
<evidence type="ECO:0000313" key="2">
    <source>
        <dbReference type="EMBL" id="KAK3796049.1"/>
    </source>
</evidence>
<dbReference type="AlphaFoldDB" id="A0AAE1E6C8"/>
<gene>
    <name evidence="2" type="ORF">RRG08_013354</name>
</gene>
<evidence type="ECO:0000256" key="1">
    <source>
        <dbReference type="SAM" id="MobiDB-lite"/>
    </source>
</evidence>
<keyword evidence="3" id="KW-1185">Reference proteome</keyword>
<evidence type="ECO:0000313" key="3">
    <source>
        <dbReference type="Proteomes" id="UP001283361"/>
    </source>
</evidence>
<dbReference type="Proteomes" id="UP001283361">
    <property type="component" value="Unassembled WGS sequence"/>
</dbReference>
<accession>A0AAE1E6C8</accession>
<feature type="region of interest" description="Disordered" evidence="1">
    <location>
        <begin position="1"/>
        <end position="45"/>
    </location>
</feature>
<protein>
    <submittedName>
        <fullName evidence="2">Uncharacterized protein</fullName>
    </submittedName>
</protein>
<sequence>MNVLEKDRSTHLNGDEVRKTTIFQGTKVKSSRNRPRSGLVMSSGENWSCGQGGQFSREWNSGHWSADRPARYTDNEILWTLI</sequence>
<dbReference type="EMBL" id="JAWDGP010000946">
    <property type="protein sequence ID" value="KAK3796049.1"/>
    <property type="molecule type" value="Genomic_DNA"/>
</dbReference>